<name>A0A1F6NGT9_9BACT</name>
<accession>A0A1F6NGT9</accession>
<reference evidence="1 2" key="1">
    <citation type="journal article" date="2016" name="Nat. Commun.">
        <title>Thousands of microbial genomes shed light on interconnected biogeochemical processes in an aquifer system.</title>
        <authorList>
            <person name="Anantharaman K."/>
            <person name="Brown C.T."/>
            <person name="Hug L.A."/>
            <person name="Sharon I."/>
            <person name="Castelle C.J."/>
            <person name="Probst A.J."/>
            <person name="Thomas B.C."/>
            <person name="Singh A."/>
            <person name="Wilkins M.J."/>
            <person name="Karaoz U."/>
            <person name="Brodie E.L."/>
            <person name="Williams K.H."/>
            <person name="Hubbard S.S."/>
            <person name="Banfield J.F."/>
        </authorList>
    </citation>
    <scope>NUCLEOTIDE SEQUENCE [LARGE SCALE GENOMIC DNA]</scope>
</reference>
<evidence type="ECO:0000313" key="2">
    <source>
        <dbReference type="Proteomes" id="UP000176300"/>
    </source>
</evidence>
<evidence type="ECO:0000313" key="1">
    <source>
        <dbReference type="EMBL" id="OGH83014.1"/>
    </source>
</evidence>
<dbReference type="InterPro" id="IPR016024">
    <property type="entry name" value="ARM-type_fold"/>
</dbReference>
<dbReference type="EMBL" id="MFQS01000023">
    <property type="protein sequence ID" value="OGH83014.1"/>
    <property type="molecule type" value="Genomic_DNA"/>
</dbReference>
<comment type="caution">
    <text evidence="1">The sequence shown here is derived from an EMBL/GenBank/DDBJ whole genome shotgun (WGS) entry which is preliminary data.</text>
</comment>
<proteinExistence type="predicted"/>
<sequence>MSNQSLATIPEARLVNSTDKKGIWKSILTFVIRLFKRTPKEAQELEKIENISLKKEKYSYEAYQLFAKSLAAAGSTAQLFDLCESKGMVLTDSLLDALLNRLSKSYTPDMADGLNELVKALKLKHITLEENVLRRVVNMLAEVINDPDHSTANYLMDTIENMMYCCELIEDDKVFEHISGILLKFLKSKYDWYSSRTFIADCAIMGTIRCHEILKDEKALMEFSTFCIDKQRPGMALECCEAIVRLRA</sequence>
<gene>
    <name evidence="1" type="ORF">A2373_00455</name>
</gene>
<dbReference type="SUPFAM" id="SSF48371">
    <property type="entry name" value="ARM repeat"/>
    <property type="match status" value="1"/>
</dbReference>
<protein>
    <submittedName>
        <fullName evidence="1">Uncharacterized protein</fullName>
    </submittedName>
</protein>
<dbReference type="Proteomes" id="UP000176300">
    <property type="component" value="Unassembled WGS sequence"/>
</dbReference>
<organism evidence="1 2">
    <name type="scientific">Candidatus Magasanikbacteria bacterium RIFOXYB1_FULL_40_15</name>
    <dbReference type="NCBI Taxonomy" id="1798697"/>
    <lineage>
        <taxon>Bacteria</taxon>
        <taxon>Candidatus Magasanikiibacteriota</taxon>
    </lineage>
</organism>
<dbReference type="AlphaFoldDB" id="A0A1F6NGT9"/>